<keyword evidence="1" id="KW-0812">Transmembrane</keyword>
<evidence type="ECO:0000313" key="3">
    <source>
        <dbReference type="Proteomes" id="UP000552097"/>
    </source>
</evidence>
<protein>
    <submittedName>
        <fullName evidence="2">Uncharacterized protein</fullName>
    </submittedName>
</protein>
<feature type="transmembrane region" description="Helical" evidence="1">
    <location>
        <begin position="104"/>
        <end position="123"/>
    </location>
</feature>
<proteinExistence type="predicted"/>
<comment type="caution">
    <text evidence="2">The sequence shown here is derived from an EMBL/GenBank/DDBJ whole genome shotgun (WGS) entry which is preliminary data.</text>
</comment>
<name>A0A7W9HKI9_9PSEU</name>
<evidence type="ECO:0000313" key="2">
    <source>
        <dbReference type="EMBL" id="MBB5804003.1"/>
    </source>
</evidence>
<dbReference type="Proteomes" id="UP000552097">
    <property type="component" value="Unassembled WGS sequence"/>
</dbReference>
<reference evidence="2 3" key="1">
    <citation type="submission" date="2020-08" db="EMBL/GenBank/DDBJ databases">
        <title>Sequencing the genomes of 1000 actinobacteria strains.</title>
        <authorList>
            <person name="Klenk H.-P."/>
        </authorList>
    </citation>
    <scope>NUCLEOTIDE SEQUENCE [LARGE SCALE GENOMIC DNA]</scope>
    <source>
        <strain evidence="2 3">DSM 45486</strain>
    </source>
</reference>
<feature type="transmembrane region" description="Helical" evidence="1">
    <location>
        <begin position="72"/>
        <end position="92"/>
    </location>
</feature>
<dbReference type="EMBL" id="JACHMO010000001">
    <property type="protein sequence ID" value="MBB5804003.1"/>
    <property type="molecule type" value="Genomic_DNA"/>
</dbReference>
<feature type="transmembrane region" description="Helical" evidence="1">
    <location>
        <begin position="129"/>
        <end position="147"/>
    </location>
</feature>
<accession>A0A7W9HKI9</accession>
<feature type="transmembrane region" description="Helical" evidence="1">
    <location>
        <begin position="37"/>
        <end position="57"/>
    </location>
</feature>
<feature type="transmembrane region" description="Helical" evidence="1">
    <location>
        <begin position="6"/>
        <end position="30"/>
    </location>
</feature>
<evidence type="ECO:0000256" key="1">
    <source>
        <dbReference type="SAM" id="Phobius"/>
    </source>
</evidence>
<gene>
    <name evidence="2" type="ORF">F4560_003771</name>
</gene>
<dbReference type="AlphaFoldDB" id="A0A7W9HKI9"/>
<keyword evidence="3" id="KW-1185">Reference proteome</keyword>
<keyword evidence="1" id="KW-1133">Transmembrane helix</keyword>
<sequence>MIDLRVVVQIVVVWLVMGLSAMVVGWLVLFGFFIKSAGLVAIGMIGPFAVIFLVGTFTPKGSPLTQTAGRRVGWAALVTLFGLVGAVFYMAVLEASEPAKPPTLVGIVGLGLPFALVAAVLAHGLVVRLTAGVVTVAAVAFGIWLPGTMPADDGASRIAHAKLPGGVLLIATPEGYDFPRLTVADGRATLSYSSRSADQRLDWHPRLSLEPATGETTDLVYQRNYDDHVFVRRMGDVDVTAVVSDDADVDAAREFVLSVRPATDDEVKRLLPRAPGRNDRNVLGRFAATWTRLAE</sequence>
<organism evidence="2 3">
    <name type="scientific">Saccharothrix ecbatanensis</name>
    <dbReference type="NCBI Taxonomy" id="1105145"/>
    <lineage>
        <taxon>Bacteria</taxon>
        <taxon>Bacillati</taxon>
        <taxon>Actinomycetota</taxon>
        <taxon>Actinomycetes</taxon>
        <taxon>Pseudonocardiales</taxon>
        <taxon>Pseudonocardiaceae</taxon>
        <taxon>Saccharothrix</taxon>
    </lineage>
</organism>
<keyword evidence="1" id="KW-0472">Membrane</keyword>